<dbReference type="PROSITE" id="PS00455">
    <property type="entry name" value="AMP_BINDING"/>
    <property type="match status" value="1"/>
</dbReference>
<sequence>MNLASHLVGSARTRPDRTALRLGDTAVSYRALDRGSARMAGLLHDRGVKPGDRVALMLPNVPEFALAYYGVLRAGGVIVPMNPLLKSREVAYYLADSGARFLFAWHDFADEARAGAQQEEAEAVTVAPGAFAELLESAAPLEALVDRHEDDTAVILYTSGTTGQPKGAELTHANLARNCDIVATELFRLSSDDVIFGGLPLFHAFGQTCTLNATVTCGACLTLLPRFDAATALGILAGHGVTVFAGVPTVYGRLLREPGRDTFDVSRLRVALTGGAPMPVQVLYDFQAAFDCVVLEGYGLSETSPVASFNTLVPGPKPGSVGTPIPGVGMRVVEGGEEVARGETGEIAIRGHNVMKRYWRRPDETAATIRDGWLYTGDLGRVDEDGYFWIVGRTKDVIIRGGYNVYPREIEDVLYEHPAVADAAVIGLPDADLGEEVGAVVVLEPGARATAEELRAYVKRQVAAYKYPRKVWIVDALPKGPTGKILKREIVPPADLHG</sequence>
<feature type="domain" description="AMP-dependent synthetase/ligase" evidence="3">
    <location>
        <begin position="10"/>
        <end position="359"/>
    </location>
</feature>
<name>A0A117PZC8_9ACTN</name>
<evidence type="ECO:0000256" key="2">
    <source>
        <dbReference type="ARBA" id="ARBA00022598"/>
    </source>
</evidence>
<dbReference type="InterPro" id="IPR050237">
    <property type="entry name" value="ATP-dep_AMP-bd_enzyme"/>
</dbReference>
<dbReference type="CDD" id="cd05936">
    <property type="entry name" value="FC-FACS_FadD_like"/>
    <property type="match status" value="1"/>
</dbReference>
<protein>
    <submittedName>
        <fullName evidence="5">Long-chain fatty acid--CoA ligase</fullName>
    </submittedName>
</protein>
<dbReference type="Gene3D" id="3.30.300.30">
    <property type="match status" value="1"/>
</dbReference>
<dbReference type="InterPro" id="IPR000873">
    <property type="entry name" value="AMP-dep_synth/lig_dom"/>
</dbReference>
<evidence type="ECO:0000256" key="1">
    <source>
        <dbReference type="ARBA" id="ARBA00006432"/>
    </source>
</evidence>
<evidence type="ECO:0000259" key="4">
    <source>
        <dbReference type="Pfam" id="PF13193"/>
    </source>
</evidence>
<reference evidence="5 6" key="1">
    <citation type="submission" date="2015-10" db="EMBL/GenBank/DDBJ databases">
        <title>Draft genome sequence of Streptomyces yokosukanensis DSM 40224, type strain for the species Streptomyces yokosukanensis.</title>
        <authorList>
            <person name="Ruckert C."/>
            <person name="Winkler A."/>
            <person name="Kalinowski J."/>
            <person name="Kampfer P."/>
            <person name="Glaeser S."/>
        </authorList>
    </citation>
    <scope>NUCLEOTIDE SEQUENCE [LARGE SCALE GENOMIC DNA]</scope>
    <source>
        <strain evidence="5 6">DSM 40224</strain>
    </source>
</reference>
<accession>A0A117PZC8</accession>
<comment type="caution">
    <text evidence="5">The sequence shown here is derived from an EMBL/GenBank/DDBJ whole genome shotgun (WGS) entry which is preliminary data.</text>
</comment>
<keyword evidence="2 5" id="KW-0436">Ligase</keyword>
<dbReference type="InterPro" id="IPR042099">
    <property type="entry name" value="ANL_N_sf"/>
</dbReference>
<dbReference type="RefSeq" id="WP_067135040.1">
    <property type="nucleotide sequence ID" value="NZ_JBFACD010000018.1"/>
</dbReference>
<organism evidence="5 6">
    <name type="scientific">Streptomyces yokosukanensis</name>
    <dbReference type="NCBI Taxonomy" id="67386"/>
    <lineage>
        <taxon>Bacteria</taxon>
        <taxon>Bacillati</taxon>
        <taxon>Actinomycetota</taxon>
        <taxon>Actinomycetes</taxon>
        <taxon>Kitasatosporales</taxon>
        <taxon>Streptomycetaceae</taxon>
        <taxon>Streptomyces</taxon>
    </lineage>
</organism>
<dbReference type="OrthoDB" id="9803968at2"/>
<dbReference type="InterPro" id="IPR020845">
    <property type="entry name" value="AMP-binding_CS"/>
</dbReference>
<gene>
    <name evidence="5" type="ORF">AQI95_38065</name>
</gene>
<dbReference type="FunFam" id="3.30.300.30:FF:000008">
    <property type="entry name" value="2,3-dihydroxybenzoate-AMP ligase"/>
    <property type="match status" value="1"/>
</dbReference>
<keyword evidence="6" id="KW-1185">Reference proteome</keyword>
<dbReference type="GO" id="GO:0016877">
    <property type="term" value="F:ligase activity, forming carbon-sulfur bonds"/>
    <property type="evidence" value="ECO:0007669"/>
    <property type="project" value="UniProtKB-ARBA"/>
</dbReference>
<dbReference type="Gene3D" id="3.40.50.12780">
    <property type="entry name" value="N-terminal domain of ligase-like"/>
    <property type="match status" value="1"/>
</dbReference>
<proteinExistence type="inferred from homology"/>
<dbReference type="EMBL" id="LMWN01000062">
    <property type="protein sequence ID" value="KUM99543.1"/>
    <property type="molecule type" value="Genomic_DNA"/>
</dbReference>
<dbReference type="Pfam" id="PF13193">
    <property type="entry name" value="AMP-binding_C"/>
    <property type="match status" value="1"/>
</dbReference>
<dbReference type="Proteomes" id="UP000053127">
    <property type="component" value="Unassembled WGS sequence"/>
</dbReference>
<dbReference type="AlphaFoldDB" id="A0A117PZC8"/>
<dbReference type="PANTHER" id="PTHR43767:SF12">
    <property type="entry name" value="AMP-DEPENDENT SYNTHETASE AND LIGASE"/>
    <property type="match status" value="1"/>
</dbReference>
<dbReference type="STRING" id="67386.AQI95_38065"/>
<dbReference type="PANTHER" id="PTHR43767">
    <property type="entry name" value="LONG-CHAIN-FATTY-ACID--COA LIGASE"/>
    <property type="match status" value="1"/>
</dbReference>
<dbReference type="SUPFAM" id="SSF56801">
    <property type="entry name" value="Acetyl-CoA synthetase-like"/>
    <property type="match status" value="1"/>
</dbReference>
<dbReference type="InterPro" id="IPR025110">
    <property type="entry name" value="AMP-bd_C"/>
</dbReference>
<dbReference type="InterPro" id="IPR045851">
    <property type="entry name" value="AMP-bd_C_sf"/>
</dbReference>
<evidence type="ECO:0000313" key="5">
    <source>
        <dbReference type="EMBL" id="KUM99543.1"/>
    </source>
</evidence>
<evidence type="ECO:0000259" key="3">
    <source>
        <dbReference type="Pfam" id="PF00501"/>
    </source>
</evidence>
<evidence type="ECO:0000313" key="6">
    <source>
        <dbReference type="Proteomes" id="UP000053127"/>
    </source>
</evidence>
<feature type="domain" description="AMP-binding enzyme C-terminal" evidence="4">
    <location>
        <begin position="409"/>
        <end position="484"/>
    </location>
</feature>
<dbReference type="Pfam" id="PF00501">
    <property type="entry name" value="AMP-binding"/>
    <property type="match status" value="1"/>
</dbReference>
<comment type="similarity">
    <text evidence="1">Belongs to the ATP-dependent AMP-binding enzyme family.</text>
</comment>
<dbReference type="NCBIfam" id="NF004837">
    <property type="entry name" value="PRK06187.1"/>
    <property type="match status" value="1"/>
</dbReference>